<dbReference type="Pfam" id="PF00534">
    <property type="entry name" value="Glycos_transf_1"/>
    <property type="match status" value="1"/>
</dbReference>
<dbReference type="EMBL" id="CP001804">
    <property type="protein sequence ID" value="ACY13180.1"/>
    <property type="molecule type" value="Genomic_DNA"/>
</dbReference>
<gene>
    <name evidence="2" type="ordered locus">Hoch_0542</name>
</gene>
<organism evidence="2 3">
    <name type="scientific">Haliangium ochraceum (strain DSM 14365 / JCM 11303 / SMP-2)</name>
    <dbReference type="NCBI Taxonomy" id="502025"/>
    <lineage>
        <taxon>Bacteria</taxon>
        <taxon>Pseudomonadati</taxon>
        <taxon>Myxococcota</taxon>
        <taxon>Polyangia</taxon>
        <taxon>Haliangiales</taxon>
        <taxon>Kofleriaceae</taxon>
        <taxon>Haliangium</taxon>
    </lineage>
</organism>
<dbReference type="KEGG" id="hoh:Hoch_0542"/>
<evidence type="ECO:0000259" key="1">
    <source>
        <dbReference type="Pfam" id="PF00534"/>
    </source>
</evidence>
<dbReference type="AlphaFoldDB" id="D0LLG3"/>
<evidence type="ECO:0000313" key="2">
    <source>
        <dbReference type="EMBL" id="ACY13180.1"/>
    </source>
</evidence>
<proteinExistence type="predicted"/>
<dbReference type="CAZy" id="GT4">
    <property type="family name" value="Glycosyltransferase Family 4"/>
</dbReference>
<evidence type="ECO:0000313" key="3">
    <source>
        <dbReference type="Proteomes" id="UP000001880"/>
    </source>
</evidence>
<dbReference type="InterPro" id="IPR001296">
    <property type="entry name" value="Glyco_trans_1"/>
</dbReference>
<dbReference type="eggNOG" id="COG0438">
    <property type="taxonomic scope" value="Bacteria"/>
</dbReference>
<name>D0LLG3_HALO1</name>
<reference evidence="2 3" key="1">
    <citation type="journal article" date="2010" name="Stand. Genomic Sci.">
        <title>Complete genome sequence of Haliangium ochraceum type strain (SMP-2).</title>
        <authorList>
            <consortium name="US DOE Joint Genome Institute (JGI-PGF)"/>
            <person name="Ivanova N."/>
            <person name="Daum C."/>
            <person name="Lang E."/>
            <person name="Abt B."/>
            <person name="Kopitz M."/>
            <person name="Saunders E."/>
            <person name="Lapidus A."/>
            <person name="Lucas S."/>
            <person name="Glavina Del Rio T."/>
            <person name="Nolan M."/>
            <person name="Tice H."/>
            <person name="Copeland A."/>
            <person name="Cheng J.F."/>
            <person name="Chen F."/>
            <person name="Bruce D."/>
            <person name="Goodwin L."/>
            <person name="Pitluck S."/>
            <person name="Mavromatis K."/>
            <person name="Pati A."/>
            <person name="Mikhailova N."/>
            <person name="Chen A."/>
            <person name="Palaniappan K."/>
            <person name="Land M."/>
            <person name="Hauser L."/>
            <person name="Chang Y.J."/>
            <person name="Jeffries C.D."/>
            <person name="Detter J.C."/>
            <person name="Brettin T."/>
            <person name="Rohde M."/>
            <person name="Goker M."/>
            <person name="Bristow J."/>
            <person name="Markowitz V."/>
            <person name="Eisen J.A."/>
            <person name="Hugenholtz P."/>
            <person name="Kyrpides N.C."/>
            <person name="Klenk H.P."/>
        </authorList>
    </citation>
    <scope>NUCLEOTIDE SEQUENCE [LARGE SCALE GENOMIC DNA]</scope>
    <source>
        <strain evidence="3">DSM 14365 / CIP 107738 / JCM 11303 / AJ 13395 / SMP-2</strain>
    </source>
</reference>
<sequence length="351" mass="37179">MPVPVPASQTASASAPGFLLVAPPTANPWTGGYLYNAQCAAHAPALSLAFAEADELSEIVEQAAPARCLLDSIYLASPSPVVDRVAAEHAPLWMLHCLPHYLVHPDERERVRECSARRLAHARGAITSSGFLAERVRAFVGPGLAVEIVRPGLAPIPRPAQAGTHVARDPVRVLSVANLAPHKGVLELARALAAARDLAWRWDIVGDAAVAPEHTRAIEALLGDAGVADRVRFRGLVAREQLGAHYAEADLFALLARDEAYGMVFAEAQSFGLPVLALREGGPCEIVEHAGTGLLCAPDDPDDAARALRALLGDQGMRSRLSENARQLRFPGWPETAAAFTAACARLSQSA</sequence>
<dbReference type="STRING" id="502025.Hoch_0542"/>
<accession>D0LLG3</accession>
<protein>
    <submittedName>
        <fullName evidence="2">Glycosyl transferase group 1</fullName>
    </submittedName>
</protein>
<keyword evidence="3" id="KW-1185">Reference proteome</keyword>
<dbReference type="PANTHER" id="PTHR45947:SF3">
    <property type="entry name" value="SULFOQUINOVOSYL TRANSFERASE SQD2"/>
    <property type="match status" value="1"/>
</dbReference>
<dbReference type="InterPro" id="IPR050194">
    <property type="entry name" value="Glycosyltransferase_grp1"/>
</dbReference>
<dbReference type="SUPFAM" id="SSF53756">
    <property type="entry name" value="UDP-Glycosyltransferase/glycogen phosphorylase"/>
    <property type="match status" value="1"/>
</dbReference>
<dbReference type="CDD" id="cd03801">
    <property type="entry name" value="GT4_PimA-like"/>
    <property type="match status" value="1"/>
</dbReference>
<dbReference type="Gene3D" id="3.40.50.2000">
    <property type="entry name" value="Glycogen Phosphorylase B"/>
    <property type="match status" value="2"/>
</dbReference>
<feature type="domain" description="Glycosyl transferase family 1" evidence="1">
    <location>
        <begin position="169"/>
        <end position="327"/>
    </location>
</feature>
<keyword evidence="2" id="KW-0808">Transferase</keyword>
<dbReference type="GO" id="GO:0016757">
    <property type="term" value="F:glycosyltransferase activity"/>
    <property type="evidence" value="ECO:0007669"/>
    <property type="project" value="InterPro"/>
</dbReference>
<dbReference type="PANTHER" id="PTHR45947">
    <property type="entry name" value="SULFOQUINOVOSYL TRANSFERASE SQD2"/>
    <property type="match status" value="1"/>
</dbReference>
<dbReference type="Proteomes" id="UP000001880">
    <property type="component" value="Chromosome"/>
</dbReference>
<dbReference type="HOGENOM" id="CLU_009583_16_0_7"/>